<dbReference type="Proteomes" id="UP001144978">
    <property type="component" value="Unassembled WGS sequence"/>
</dbReference>
<gene>
    <name evidence="1" type="ORF">NUW54_g5872</name>
</gene>
<evidence type="ECO:0000313" key="1">
    <source>
        <dbReference type="EMBL" id="KAJ3002392.1"/>
    </source>
</evidence>
<protein>
    <submittedName>
        <fullName evidence="1">Uncharacterized protein</fullName>
    </submittedName>
</protein>
<comment type="caution">
    <text evidence="1">The sequence shown here is derived from an EMBL/GenBank/DDBJ whole genome shotgun (WGS) entry which is preliminary data.</text>
</comment>
<name>A0ACC1PUD3_9APHY</name>
<dbReference type="EMBL" id="JANSHE010001500">
    <property type="protein sequence ID" value="KAJ3002392.1"/>
    <property type="molecule type" value="Genomic_DNA"/>
</dbReference>
<sequence length="1052" mass="115121">MRTRNSSHGSYEDSEPSVSATTDWPPAPDLATSSNPNDSTSEESNSDSSSREHAPLPSLNPASDPTGSYPGPMKGSAVHPWPLPQALDRDMVAEPSLHSNDSEAPQDIVDSKAPQITSSAEPANSDRREVLGPLPNAMGIDKDASSPAIMRHARGTGQTVTVDDQTGFDVFHRVAGTSATPSLEPPVHRSLESNPSGQDASPSPASLSGGAVHARPLDPAPSPAAHLPQEKLALRHSPRSHDGLVADVPHSSSPPPHPQPTSVPTSPLPEDATSTAQGQHTLVPPSQSSNRYVGLPAAGHGAGVDRSIRSRRSGLIDPELNDIKRRVEDAVVTILGSAEPLVVEILEIAVNVGSFVPRWLTGITYQDQAIQEVAHNLAKMNRNVAEARQEVGEVLRGPIARLVAVFDRIHGVVRKQVDGPFLKRYIQRKNYQGELSECHNDLRDALAMFGYAIQVRILHQVVRSPQPAPSYAVLQTGLQSASVASTEVPGSGPTDRKDILAQLDAVTARQLTSDFARDTAYLRRLLQDASRANNDMEMLQILQVGKNEMPEAIVALQRAIGSGRDAEADPLVTSYQNMDDEDASVVASERPNRRDTSSTAAIVDSTGVLPDEVEKEFMVAGISALKRMSANVILPSWTITRFELDKGKQIGAGGWANVHEGKWNGRVVAIKELAAPTARELFQKEVSIWRSLQHSNVLPLYGASATESDPPWYLVSPYLRHGTLVSYLRNLPSLEDADVLKFVHQIAKGMTFLHHKGVLHGDLKGVNVLVNDRLQCVISDFGQSEMKLEVSRITGRSLSLGTLRWKAPELFSDEGVLSTATDVYAFAVTVVEILGKGKIPWGACDDTSVQSRVLREFLLRLSVYSHMIRIDDTFSEGERPSIDPAWQSQWLTPLIGIVDQCWQQDPTNRPHFSEVDHKVQELRAQAKHGITAPPLASGPSLPDTRDLAELRVRLQLFDHPIRSPLLLRPPNSCRRQILHMSLAQICRMLRVQIRRLLRVQIRRKLRAQVLRALRVRIYPPLQGHRESRRSHVHPQSRQAVLSVACYTACYAA</sequence>
<proteinExistence type="predicted"/>
<keyword evidence="2" id="KW-1185">Reference proteome</keyword>
<reference evidence="1" key="1">
    <citation type="submission" date="2022-08" db="EMBL/GenBank/DDBJ databases">
        <title>Genome Sequence of Pycnoporus sanguineus.</title>
        <authorList>
            <person name="Buettner E."/>
        </authorList>
    </citation>
    <scope>NUCLEOTIDE SEQUENCE</scope>
    <source>
        <strain evidence="1">CG-C14</strain>
    </source>
</reference>
<evidence type="ECO:0000313" key="2">
    <source>
        <dbReference type="Proteomes" id="UP001144978"/>
    </source>
</evidence>
<accession>A0ACC1PUD3</accession>
<organism evidence="1 2">
    <name type="scientific">Trametes sanguinea</name>
    <dbReference type="NCBI Taxonomy" id="158606"/>
    <lineage>
        <taxon>Eukaryota</taxon>
        <taxon>Fungi</taxon>
        <taxon>Dikarya</taxon>
        <taxon>Basidiomycota</taxon>
        <taxon>Agaricomycotina</taxon>
        <taxon>Agaricomycetes</taxon>
        <taxon>Polyporales</taxon>
        <taxon>Polyporaceae</taxon>
        <taxon>Trametes</taxon>
    </lineage>
</organism>